<dbReference type="GO" id="GO:0004760">
    <property type="term" value="F:L-serine-pyruvate transaminase activity"/>
    <property type="evidence" value="ECO:0007669"/>
    <property type="project" value="TreeGrafter"/>
</dbReference>
<dbReference type="EMBL" id="BDHI01000014">
    <property type="protein sequence ID" value="GCB22382.1"/>
    <property type="molecule type" value="Genomic_DNA"/>
</dbReference>
<evidence type="ECO:0000313" key="11">
    <source>
        <dbReference type="EMBL" id="GCB22382.1"/>
    </source>
</evidence>
<sequence>MGIAVKKDSATLLHPSPAIPEGNPRLFHPPSQAKESYRYPFPFTPQALSRREPIHSATLAAKRTPQQRLSLISRHLDQRLPLPELNTPFSTERNSLAPDDIEYKPLDRTASTPTTSPSTPSTPSSPTDSPSPAAKMSSQAPHPTLLIPGPIEFDDAVLQSMAHYAESHVAPGFVKTFGETLSMVRKLFQSSNPAAQPFVISGSGTLGWDIVASNLIEKGENALVLHTGYFADSFATCLETYGANATQLKAPIGERPSFEEIEQALKEKPYKIITITHVDTSTGVLSDIKRVAEVVRRVSPQTLVVVDGVCSVGCEEIAFDEWDIDVVLTASQKAIGCPPGLSILMLSGRAINTFKTRQTPPSSYYASIANWLPIMQNYENFKPSYFATPPTQLVHALHTTLSQITARPMSERYAIHAQASDRVKAAVADLGLQQVASKPENQAHAMTAIWLPEGLAPPDVLPGLLKRGVIFAAGLHKQVATKYIRFGHMGVSVTDPNRSDVDKAIAALKEALTEAKQAKGL</sequence>
<dbReference type="InterPro" id="IPR000192">
    <property type="entry name" value="Aminotrans_V_dom"/>
</dbReference>
<dbReference type="PANTHER" id="PTHR21152">
    <property type="entry name" value="AMINOTRANSFERASE CLASS V"/>
    <property type="match status" value="1"/>
</dbReference>
<dbReference type="InterPro" id="IPR015422">
    <property type="entry name" value="PyrdxlP-dep_Trfase_small"/>
</dbReference>
<dbReference type="Proteomes" id="UP000286921">
    <property type="component" value="Unassembled WGS sequence"/>
</dbReference>
<dbReference type="Gene3D" id="3.40.640.10">
    <property type="entry name" value="Type I PLP-dependent aspartate aminotransferase-like (Major domain)"/>
    <property type="match status" value="1"/>
</dbReference>
<keyword evidence="6" id="KW-0663">Pyridoxal phosphate</keyword>
<dbReference type="InterPro" id="IPR015421">
    <property type="entry name" value="PyrdxlP-dep_Trfase_major"/>
</dbReference>
<reference evidence="11 12" key="1">
    <citation type="submission" date="2016-09" db="EMBL/GenBank/DDBJ databases">
        <title>Aspergillus awamori IFM 58123T.</title>
        <authorList>
            <person name="Kusuya Y."/>
            <person name="Shimizu M."/>
            <person name="Takahashi H."/>
            <person name="Yaguchi T."/>
        </authorList>
    </citation>
    <scope>NUCLEOTIDE SEQUENCE [LARGE SCALE GENOMIC DNA]</scope>
    <source>
        <strain evidence="11 12">IFM 58123</strain>
    </source>
</reference>
<evidence type="ECO:0000256" key="1">
    <source>
        <dbReference type="ARBA" id="ARBA00001933"/>
    </source>
</evidence>
<protein>
    <recommendedName>
        <fullName evidence="3">alanine--glyoxylate transaminase</fullName>
        <ecNumber evidence="3">2.6.1.44</ecNumber>
    </recommendedName>
</protein>
<evidence type="ECO:0000256" key="8">
    <source>
        <dbReference type="RuleBase" id="RU004504"/>
    </source>
</evidence>
<feature type="domain" description="Aminotransferase class V" evidence="10">
    <location>
        <begin position="162"/>
        <end position="477"/>
    </location>
</feature>
<dbReference type="Gene3D" id="3.90.1150.10">
    <property type="entry name" value="Aspartate Aminotransferase, domain 1"/>
    <property type="match status" value="1"/>
</dbReference>
<feature type="region of interest" description="Disordered" evidence="9">
    <location>
        <begin position="1"/>
        <end position="37"/>
    </location>
</feature>
<dbReference type="PROSITE" id="PS00595">
    <property type="entry name" value="AA_TRANSFER_CLASS_5"/>
    <property type="match status" value="1"/>
</dbReference>
<evidence type="ECO:0000256" key="9">
    <source>
        <dbReference type="SAM" id="MobiDB-lite"/>
    </source>
</evidence>
<gene>
    <name evidence="11" type="ORF">AAWM_05267</name>
</gene>
<keyword evidence="12" id="KW-1185">Reference proteome</keyword>
<evidence type="ECO:0000313" key="12">
    <source>
        <dbReference type="Proteomes" id="UP000286921"/>
    </source>
</evidence>
<proteinExistence type="inferred from homology"/>
<feature type="region of interest" description="Disordered" evidence="9">
    <location>
        <begin position="82"/>
        <end position="145"/>
    </location>
</feature>
<organism evidence="11 12">
    <name type="scientific">Aspergillus awamori</name>
    <name type="common">Black koji mold</name>
    <dbReference type="NCBI Taxonomy" id="105351"/>
    <lineage>
        <taxon>Eukaryota</taxon>
        <taxon>Fungi</taxon>
        <taxon>Dikarya</taxon>
        <taxon>Ascomycota</taxon>
        <taxon>Pezizomycotina</taxon>
        <taxon>Eurotiomycetes</taxon>
        <taxon>Eurotiomycetidae</taxon>
        <taxon>Eurotiales</taxon>
        <taxon>Aspergillaceae</taxon>
        <taxon>Aspergillus</taxon>
    </lineage>
</organism>
<comment type="caution">
    <text evidence="11">The sequence shown here is derived from an EMBL/GenBank/DDBJ whole genome shotgun (WGS) entry which is preliminary data.</text>
</comment>
<name>A0A401KSW1_ASPAW</name>
<evidence type="ECO:0000256" key="7">
    <source>
        <dbReference type="RuleBase" id="RU004075"/>
    </source>
</evidence>
<dbReference type="AlphaFoldDB" id="A0A401KSW1"/>
<dbReference type="SUPFAM" id="SSF53383">
    <property type="entry name" value="PLP-dependent transferases"/>
    <property type="match status" value="1"/>
</dbReference>
<keyword evidence="5 11" id="KW-0808">Transferase</keyword>
<dbReference type="FunFam" id="3.40.640.10:FF:000027">
    <property type="entry name" value="Serine--pyruvate aminotransferase, mitochondrial"/>
    <property type="match status" value="1"/>
</dbReference>
<evidence type="ECO:0000256" key="5">
    <source>
        <dbReference type="ARBA" id="ARBA00022679"/>
    </source>
</evidence>
<dbReference type="STRING" id="105351.A0A401KSW1"/>
<comment type="cofactor">
    <cofactor evidence="1 8">
        <name>pyridoxal 5'-phosphate</name>
        <dbReference type="ChEBI" id="CHEBI:597326"/>
    </cofactor>
</comment>
<dbReference type="PANTHER" id="PTHR21152:SF24">
    <property type="entry name" value="ALANINE--GLYOXYLATE AMINOTRANSFERASE 1"/>
    <property type="match status" value="1"/>
</dbReference>
<dbReference type="GO" id="GO:0005777">
    <property type="term" value="C:peroxisome"/>
    <property type="evidence" value="ECO:0007669"/>
    <property type="project" value="TreeGrafter"/>
</dbReference>
<accession>A0A401KSW1</accession>
<dbReference type="GO" id="GO:0008453">
    <property type="term" value="F:alanine-glyoxylate transaminase activity"/>
    <property type="evidence" value="ECO:0007669"/>
    <property type="project" value="UniProtKB-EC"/>
</dbReference>
<dbReference type="InterPro" id="IPR020578">
    <property type="entry name" value="Aminotrans_V_PyrdxlP_BS"/>
</dbReference>
<dbReference type="InterPro" id="IPR015424">
    <property type="entry name" value="PyrdxlP-dep_Trfase"/>
</dbReference>
<keyword evidence="4 11" id="KW-0032">Aminotransferase</keyword>
<dbReference type="FunFam" id="3.90.1150.10:FF:000049">
    <property type="entry name" value="Alanine-glyoxylate aminotransferase 1"/>
    <property type="match status" value="1"/>
</dbReference>
<evidence type="ECO:0000256" key="2">
    <source>
        <dbReference type="ARBA" id="ARBA00009236"/>
    </source>
</evidence>
<evidence type="ECO:0000256" key="4">
    <source>
        <dbReference type="ARBA" id="ARBA00022576"/>
    </source>
</evidence>
<dbReference type="GO" id="GO:0019265">
    <property type="term" value="P:glycine biosynthetic process, by transamination of glyoxylate"/>
    <property type="evidence" value="ECO:0007669"/>
    <property type="project" value="TreeGrafter"/>
</dbReference>
<evidence type="ECO:0000259" key="10">
    <source>
        <dbReference type="Pfam" id="PF00266"/>
    </source>
</evidence>
<feature type="compositionally biased region" description="Low complexity" evidence="9">
    <location>
        <begin position="109"/>
        <end position="134"/>
    </location>
</feature>
<dbReference type="Pfam" id="PF00266">
    <property type="entry name" value="Aminotran_5"/>
    <property type="match status" value="1"/>
</dbReference>
<comment type="similarity">
    <text evidence="2 7">Belongs to the class-V pyridoxal-phosphate-dependent aminotransferase family.</text>
</comment>
<dbReference type="EC" id="2.6.1.44" evidence="3"/>
<evidence type="ECO:0000256" key="3">
    <source>
        <dbReference type="ARBA" id="ARBA00013049"/>
    </source>
</evidence>
<evidence type="ECO:0000256" key="6">
    <source>
        <dbReference type="ARBA" id="ARBA00022898"/>
    </source>
</evidence>